<dbReference type="RefSeq" id="WP_017638309.1">
    <property type="nucleotide sequence ID" value="NZ_JAUOQO010000004.1"/>
</dbReference>
<dbReference type="GeneID" id="72471367"/>
<feature type="transmembrane region" description="Helical" evidence="1">
    <location>
        <begin position="36"/>
        <end position="54"/>
    </location>
</feature>
<keyword evidence="3" id="KW-1185">Reference proteome</keyword>
<evidence type="ECO:0000256" key="1">
    <source>
        <dbReference type="SAM" id="Phobius"/>
    </source>
</evidence>
<protein>
    <submittedName>
        <fullName evidence="2">Uncharacterized protein</fullName>
    </submittedName>
</protein>
<sequence length="94" mass="10475">MATKSSTTRLSNLFGIAGFIVDGYNGIRYDAKNKQLVYLSLGLSALGTIIDFYVSIKSASKFRKLNALVSFAINGTRLFTSFRKVKNEYSDDFK</sequence>
<gene>
    <name evidence="2" type="ORF">Q4528_06325</name>
</gene>
<organism evidence="2 3">
    <name type="scientific">Staphylococcus pasteuri_A</name>
    <dbReference type="NCBI Taxonomy" id="3062664"/>
    <lineage>
        <taxon>Bacteria</taxon>
        <taxon>Bacillati</taxon>
        <taxon>Bacillota</taxon>
        <taxon>Bacilli</taxon>
        <taxon>Bacillales</taxon>
        <taxon>Staphylococcaceae</taxon>
        <taxon>Staphylococcus</taxon>
    </lineage>
</organism>
<proteinExistence type="predicted"/>
<comment type="caution">
    <text evidence="2">The sequence shown here is derived from an EMBL/GenBank/DDBJ whole genome shotgun (WGS) entry which is preliminary data.</text>
</comment>
<evidence type="ECO:0000313" key="3">
    <source>
        <dbReference type="Proteomes" id="UP001170310"/>
    </source>
</evidence>
<dbReference type="AlphaFoldDB" id="A0AAW7YPT8"/>
<keyword evidence="1" id="KW-0472">Membrane</keyword>
<dbReference type="Proteomes" id="UP001170310">
    <property type="component" value="Unassembled WGS sequence"/>
</dbReference>
<reference evidence="2" key="1">
    <citation type="submission" date="2023-07" db="EMBL/GenBank/DDBJ databases">
        <title>Genome content predicts the carbon catabolic preferences of heterotrophic bacteria.</title>
        <authorList>
            <person name="Gralka M."/>
        </authorList>
    </citation>
    <scope>NUCLEOTIDE SEQUENCE</scope>
    <source>
        <strain evidence="2">E2R20</strain>
    </source>
</reference>
<evidence type="ECO:0000313" key="2">
    <source>
        <dbReference type="EMBL" id="MDO6573772.1"/>
    </source>
</evidence>
<name>A0AAW7YPT8_9STAP</name>
<dbReference type="EMBL" id="JAUOQO010000004">
    <property type="protein sequence ID" value="MDO6573772.1"/>
    <property type="molecule type" value="Genomic_DNA"/>
</dbReference>
<keyword evidence="1" id="KW-1133">Transmembrane helix</keyword>
<keyword evidence="1" id="KW-0812">Transmembrane</keyword>
<accession>A0AAW7YPT8</accession>